<evidence type="ECO:0000313" key="4">
    <source>
        <dbReference type="Proteomes" id="UP000196531"/>
    </source>
</evidence>
<keyword evidence="2" id="KW-0732">Signal</keyword>
<feature type="region of interest" description="Disordered" evidence="1">
    <location>
        <begin position="35"/>
        <end position="60"/>
    </location>
</feature>
<dbReference type="EMBL" id="MAAO01000016">
    <property type="protein sequence ID" value="OUR93113.1"/>
    <property type="molecule type" value="Genomic_DNA"/>
</dbReference>
<feature type="compositionally biased region" description="Basic and acidic residues" evidence="1">
    <location>
        <begin position="40"/>
        <end position="60"/>
    </location>
</feature>
<evidence type="ECO:0000256" key="2">
    <source>
        <dbReference type="SAM" id="SignalP"/>
    </source>
</evidence>
<protein>
    <recommendedName>
        <fullName evidence="5">Secreted protein</fullName>
    </recommendedName>
</protein>
<evidence type="ECO:0000256" key="1">
    <source>
        <dbReference type="SAM" id="MobiDB-lite"/>
    </source>
</evidence>
<dbReference type="AlphaFoldDB" id="A0A1Y5F899"/>
<gene>
    <name evidence="3" type="ORF">A9Q84_21665</name>
</gene>
<name>A0A1Y5F899_9BACT</name>
<reference evidence="4" key="1">
    <citation type="journal article" date="2017" name="Proc. Natl. Acad. Sci. U.S.A.">
        <title>Simulation of Deepwater Horizon oil plume reveals substrate specialization within a complex community of hydrocarbon-degraders.</title>
        <authorList>
            <person name="Hu P."/>
            <person name="Dubinsky E.A."/>
            <person name="Probst A.J."/>
            <person name="Wang J."/>
            <person name="Sieber C.M.K."/>
            <person name="Tom L.M."/>
            <person name="Gardinali P."/>
            <person name="Banfield J.F."/>
            <person name="Atlas R.M."/>
            <person name="Andersen G.L."/>
        </authorList>
    </citation>
    <scope>NUCLEOTIDE SEQUENCE [LARGE SCALE GENOMIC DNA]</scope>
</reference>
<sequence>MKGLMALLLLLGLSMPVMADGTGENSDAQVNCESIFQGKGEGKTPEADTGKADGNTQKEG</sequence>
<comment type="caution">
    <text evidence="3">The sequence shown here is derived from an EMBL/GenBank/DDBJ whole genome shotgun (WGS) entry which is preliminary data.</text>
</comment>
<evidence type="ECO:0008006" key="5">
    <source>
        <dbReference type="Google" id="ProtNLM"/>
    </source>
</evidence>
<evidence type="ECO:0000313" key="3">
    <source>
        <dbReference type="EMBL" id="OUR93113.1"/>
    </source>
</evidence>
<feature type="signal peptide" evidence="2">
    <location>
        <begin position="1"/>
        <end position="19"/>
    </location>
</feature>
<accession>A0A1Y5F899</accession>
<feature type="chain" id="PRO_5012712097" description="Secreted protein" evidence="2">
    <location>
        <begin position="20"/>
        <end position="60"/>
    </location>
</feature>
<organism evidence="3 4">
    <name type="scientific">Halobacteriovorax marinus</name>
    <dbReference type="NCBI Taxonomy" id="97084"/>
    <lineage>
        <taxon>Bacteria</taxon>
        <taxon>Pseudomonadati</taxon>
        <taxon>Bdellovibrionota</taxon>
        <taxon>Bacteriovoracia</taxon>
        <taxon>Bacteriovoracales</taxon>
        <taxon>Halobacteriovoraceae</taxon>
        <taxon>Halobacteriovorax</taxon>
    </lineage>
</organism>
<dbReference type="Proteomes" id="UP000196531">
    <property type="component" value="Unassembled WGS sequence"/>
</dbReference>
<proteinExistence type="predicted"/>